<protein>
    <submittedName>
        <fullName evidence="1">Uncharacterized protein</fullName>
    </submittedName>
</protein>
<accession>A0A5E7UKU6</accession>
<organism evidence="1 2">
    <name type="scientific">Pseudomonas fluorescens</name>
    <dbReference type="NCBI Taxonomy" id="294"/>
    <lineage>
        <taxon>Bacteria</taxon>
        <taxon>Pseudomonadati</taxon>
        <taxon>Pseudomonadota</taxon>
        <taxon>Gammaproteobacteria</taxon>
        <taxon>Pseudomonadales</taxon>
        <taxon>Pseudomonadaceae</taxon>
        <taxon>Pseudomonas</taxon>
    </lineage>
</organism>
<proteinExistence type="predicted"/>
<dbReference type="RefSeq" id="WP_150786887.1">
    <property type="nucleotide sequence ID" value="NZ_CABVJF010000013.1"/>
</dbReference>
<sequence length="61" mass="6996">MCSEAKMLAYSKWHELLTNHENAMDAEERYDELLNLADEYCSRGIISSSERITLIEVATTV</sequence>
<gene>
    <name evidence="1" type="ORF">PS928_03620</name>
</gene>
<name>A0A5E7UKU6_PSEFL</name>
<evidence type="ECO:0000313" key="1">
    <source>
        <dbReference type="EMBL" id="VVQ10418.1"/>
    </source>
</evidence>
<reference evidence="1 2" key="1">
    <citation type="submission" date="2019-09" db="EMBL/GenBank/DDBJ databases">
        <authorList>
            <person name="Chandra G."/>
            <person name="Truman W A."/>
        </authorList>
    </citation>
    <scope>NUCLEOTIDE SEQUENCE [LARGE SCALE GENOMIC DNA]</scope>
    <source>
        <strain evidence="1">PS928</strain>
    </source>
</reference>
<dbReference type="EMBL" id="CABVJF010000013">
    <property type="protein sequence ID" value="VVQ10418.1"/>
    <property type="molecule type" value="Genomic_DNA"/>
</dbReference>
<evidence type="ECO:0000313" key="2">
    <source>
        <dbReference type="Proteomes" id="UP000381378"/>
    </source>
</evidence>
<dbReference type="OrthoDB" id="7004103at2"/>
<dbReference type="Proteomes" id="UP000381378">
    <property type="component" value="Unassembled WGS sequence"/>
</dbReference>
<dbReference type="AlphaFoldDB" id="A0A5E7UKU6"/>